<protein>
    <submittedName>
        <fullName evidence="4">PEP-CTERM motif protein</fullName>
    </submittedName>
</protein>
<name>A0A2C8F9H7_9BACT</name>
<keyword evidence="5" id="KW-1185">Reference proteome</keyword>
<dbReference type="EMBL" id="LT907975">
    <property type="protein sequence ID" value="SOB59079.1"/>
    <property type="molecule type" value="Genomic_DNA"/>
</dbReference>
<feature type="domain" description="Ice-binding protein C-terminal" evidence="2">
    <location>
        <begin position="206"/>
        <end position="231"/>
    </location>
</feature>
<evidence type="ECO:0000256" key="1">
    <source>
        <dbReference type="SAM" id="Phobius"/>
    </source>
</evidence>
<evidence type="ECO:0000313" key="5">
    <source>
        <dbReference type="Proteomes" id="UP000219215"/>
    </source>
</evidence>
<feature type="domain" description="GEVED" evidence="3">
    <location>
        <begin position="111"/>
        <end position="203"/>
    </location>
</feature>
<gene>
    <name evidence="4" type="ORF">DPRO_2175</name>
</gene>
<reference evidence="5" key="1">
    <citation type="submission" date="2017-09" db="EMBL/GenBank/DDBJ databases">
        <authorList>
            <person name="Regsiter A."/>
            <person name="William W."/>
        </authorList>
    </citation>
    <scope>NUCLEOTIDE SEQUENCE [LARGE SCALE GENOMIC DNA]</scope>
    <source>
        <strain evidence="5">500-1</strain>
    </source>
</reference>
<keyword evidence="1" id="KW-0472">Membrane</keyword>
<evidence type="ECO:0000259" key="2">
    <source>
        <dbReference type="Pfam" id="PF07589"/>
    </source>
</evidence>
<keyword evidence="1" id="KW-0812">Transmembrane</keyword>
<dbReference type="OrthoDB" id="5432652at2"/>
<dbReference type="Proteomes" id="UP000219215">
    <property type="component" value="Chromosome DPRO"/>
</dbReference>
<sequence length="233" mass="26569">MMLTLFRLLSMAALVILISGTSSFALVMEPEEYDRSATGISEGTAPGYERAWHNTDNWQRLGDVWLTNDGVDWSLDGGKTFGHEAIHIGRSVTFRFDFQRTNDGLHNYDQLKSWIDWNGDKDWDDAGEQLIAYRWDKEEDHVYGNFNPVYTLQNYFFAEMLVPEDAHIGETWLRARVHCNHVSFEDTTAYGFLNQGEVEDYSVIIATPEPSTFILLGLGIIGLAGFARSRRRG</sequence>
<keyword evidence="1" id="KW-1133">Transmembrane helix</keyword>
<proteinExistence type="predicted"/>
<dbReference type="AlphaFoldDB" id="A0A2C8F9H7"/>
<dbReference type="Pfam" id="PF07589">
    <property type="entry name" value="PEP-CTERM"/>
    <property type="match status" value="1"/>
</dbReference>
<dbReference type="InterPro" id="IPR013424">
    <property type="entry name" value="Ice-binding_C"/>
</dbReference>
<organism evidence="4 5">
    <name type="scientific">Pseudodesulfovibrio profundus</name>
    <dbReference type="NCBI Taxonomy" id="57320"/>
    <lineage>
        <taxon>Bacteria</taxon>
        <taxon>Pseudomonadati</taxon>
        <taxon>Thermodesulfobacteriota</taxon>
        <taxon>Desulfovibrionia</taxon>
        <taxon>Desulfovibrionales</taxon>
        <taxon>Desulfovibrionaceae</taxon>
    </lineage>
</organism>
<dbReference type="Pfam" id="PF20009">
    <property type="entry name" value="GEVED"/>
    <property type="match status" value="1"/>
</dbReference>
<dbReference type="KEGG" id="pprf:DPRO_2175"/>
<evidence type="ECO:0000313" key="4">
    <source>
        <dbReference type="EMBL" id="SOB59079.1"/>
    </source>
</evidence>
<feature type="transmembrane region" description="Helical" evidence="1">
    <location>
        <begin position="210"/>
        <end position="227"/>
    </location>
</feature>
<dbReference type="InterPro" id="IPR045474">
    <property type="entry name" value="GEVED"/>
</dbReference>
<accession>A0A2C8F9H7</accession>
<dbReference type="RefSeq" id="WP_097012003.1">
    <property type="nucleotide sequence ID" value="NZ_LT907975.1"/>
</dbReference>
<dbReference type="NCBIfam" id="TIGR02595">
    <property type="entry name" value="PEP_CTERM"/>
    <property type="match status" value="1"/>
</dbReference>
<evidence type="ECO:0000259" key="3">
    <source>
        <dbReference type="Pfam" id="PF20009"/>
    </source>
</evidence>